<dbReference type="InterPro" id="IPR000432">
    <property type="entry name" value="DNA_mismatch_repair_MutS_C"/>
</dbReference>
<feature type="domain" description="DNA mismatch repair proteins mutS family" evidence="5">
    <location>
        <begin position="540"/>
        <end position="556"/>
    </location>
</feature>
<dbReference type="PROSITE" id="PS00486">
    <property type="entry name" value="DNA_MISMATCH_REPAIR_2"/>
    <property type="match status" value="1"/>
</dbReference>
<dbReference type="SMART" id="SM00533">
    <property type="entry name" value="MUTSd"/>
    <property type="match status" value="1"/>
</dbReference>
<dbReference type="Pfam" id="PF00488">
    <property type="entry name" value="MutS_V"/>
    <property type="match status" value="1"/>
</dbReference>
<dbReference type="Gene3D" id="1.10.1420.10">
    <property type="match status" value="1"/>
</dbReference>
<dbReference type="RefSeq" id="XP_006811330.1">
    <property type="nucleotide sequence ID" value="XM_006811267.1"/>
</dbReference>
<proteinExistence type="inferred from homology"/>
<dbReference type="Pfam" id="PF05190">
    <property type="entry name" value="MutS_IV"/>
    <property type="match status" value="1"/>
</dbReference>
<dbReference type="Gene3D" id="3.40.50.300">
    <property type="entry name" value="P-loop containing nucleotide triphosphate hydrolases"/>
    <property type="match status" value="1"/>
</dbReference>
<evidence type="ECO:0000256" key="4">
    <source>
        <dbReference type="ARBA" id="ARBA00023125"/>
    </source>
</evidence>
<evidence type="ECO:0000256" key="3">
    <source>
        <dbReference type="ARBA" id="ARBA00022840"/>
    </source>
</evidence>
<dbReference type="InterPro" id="IPR007861">
    <property type="entry name" value="DNA_mismatch_repair_MutS_clamp"/>
</dbReference>
<name>A0ABM0LU89_SACKO</name>
<reference evidence="7" key="1">
    <citation type="submission" date="2025-08" db="UniProtKB">
        <authorList>
            <consortium name="RefSeq"/>
        </authorList>
    </citation>
    <scope>IDENTIFICATION</scope>
    <source>
        <tissue evidence="7">Testes</tissue>
    </source>
</reference>
<sequence length="710" mass="80184">MATRSSSSAISAMTSATFIGGGSTSTVSNENDSDMSANDVRVTTRSLDIDGDDIQTYLSVMWGGGKLGLAFYDTESCQVQLMMDVVETEDFQILKRVKQQILPTCVITSSKQDDRLIKALTCKVNDLGELIEDENTAIDVQILPSLDFSLEVSKRRILNVSLPCIPEDYTESERTIYLTSLVPFEHVNMVRATGGLLKYLDKRRIGVELEESDIRVPILGLKTFSLHNMVLVDDNTYSALQIFHKEHHPSIYKFGGSGSKEGLSLFGELWFLRPLQDVQILKERQDAVAFFLSPRNIEVVTSLQDCLRHIKHVSRILTRMRMAQASIGDWQALYKIANSFSEDLHRIANLISKIVDFDESAVLNRFVVKPNVDQDLDEKKRTYNGLPDFMTKVAKEELKKLSSDIKECNVIYLPQLGYLLAIPRTPDMKEEQHFHIDGLEFMVRISSVGMMSKLLMYDHETSIMHRLQDTVLEHSQVLFAVMEHAAELDCFVPAESASIGIIDRIFTRIHTRESVSVGLSTFMIDLNQVSVALRCATERSLVIIDEFGKGTDIVDGIALLCASLQHWLQMNTQCPHVFVSSHFHTIIQQRLLPNSSQLSFQTLEALQDGNDLVFLYQLIDGHATCSYAHHIAAVAGLPDKLIHRAKHVETLLKENRPVRRADSSGLDAQYKCCETIVNRFLSMELKEEDLNKFLKDFVIPASKDLKHKEY</sequence>
<organism evidence="6 7">
    <name type="scientific">Saccoglossus kowalevskii</name>
    <name type="common">Acorn worm</name>
    <dbReference type="NCBI Taxonomy" id="10224"/>
    <lineage>
        <taxon>Eukaryota</taxon>
        <taxon>Metazoa</taxon>
        <taxon>Hemichordata</taxon>
        <taxon>Enteropneusta</taxon>
        <taxon>Harrimaniidae</taxon>
        <taxon>Saccoglossus</taxon>
    </lineage>
</organism>
<dbReference type="GeneID" id="100374902"/>
<dbReference type="InterPro" id="IPR036187">
    <property type="entry name" value="DNA_mismatch_repair_MutS_sf"/>
</dbReference>
<comment type="similarity">
    <text evidence="1">Belongs to the DNA mismatch repair MutS family.</text>
</comment>
<dbReference type="SUPFAM" id="SSF48334">
    <property type="entry name" value="DNA repair protein MutS, domain III"/>
    <property type="match status" value="1"/>
</dbReference>
<accession>A0ABM0LU89</accession>
<dbReference type="InterPro" id="IPR007696">
    <property type="entry name" value="DNA_mismatch_repair_MutS_core"/>
</dbReference>
<evidence type="ECO:0000256" key="1">
    <source>
        <dbReference type="ARBA" id="ARBA00006271"/>
    </source>
</evidence>
<keyword evidence="4" id="KW-0238">DNA-binding</keyword>
<evidence type="ECO:0000256" key="2">
    <source>
        <dbReference type="ARBA" id="ARBA00022741"/>
    </source>
</evidence>
<dbReference type="PANTHER" id="PTHR11361:SF20">
    <property type="entry name" value="MUTS PROTEIN HOMOLOG 5"/>
    <property type="match status" value="1"/>
</dbReference>
<dbReference type="InterPro" id="IPR045076">
    <property type="entry name" value="MutS"/>
</dbReference>
<dbReference type="Proteomes" id="UP000694865">
    <property type="component" value="Unplaced"/>
</dbReference>
<dbReference type="PANTHER" id="PTHR11361">
    <property type="entry name" value="DNA MISMATCH REPAIR PROTEIN MUTS FAMILY MEMBER"/>
    <property type="match status" value="1"/>
</dbReference>
<keyword evidence="6" id="KW-1185">Reference proteome</keyword>
<evidence type="ECO:0000313" key="6">
    <source>
        <dbReference type="Proteomes" id="UP000694865"/>
    </source>
</evidence>
<dbReference type="InterPro" id="IPR027417">
    <property type="entry name" value="P-loop_NTPase"/>
</dbReference>
<evidence type="ECO:0000259" key="5">
    <source>
        <dbReference type="PROSITE" id="PS00486"/>
    </source>
</evidence>
<evidence type="ECO:0000313" key="7">
    <source>
        <dbReference type="RefSeq" id="XP_006811330.1"/>
    </source>
</evidence>
<keyword evidence="3" id="KW-0067">ATP-binding</keyword>
<protein>
    <submittedName>
        <fullName evidence="7">MutS protein homolog 5-like</fullName>
    </submittedName>
</protein>
<dbReference type="SUPFAM" id="SSF52540">
    <property type="entry name" value="P-loop containing nucleoside triphosphate hydrolases"/>
    <property type="match status" value="1"/>
</dbReference>
<dbReference type="SMART" id="SM00534">
    <property type="entry name" value="MUTSac"/>
    <property type="match status" value="1"/>
</dbReference>
<keyword evidence="2" id="KW-0547">Nucleotide-binding</keyword>
<gene>
    <name evidence="7" type="primary">LOC100374902</name>
</gene>